<dbReference type="Proteomes" id="UP000552709">
    <property type="component" value="Unassembled WGS sequence"/>
</dbReference>
<protein>
    <submittedName>
        <fullName evidence="1">Uncharacterized protein</fullName>
    </submittedName>
</protein>
<comment type="caution">
    <text evidence="1">The sequence shown here is derived from an EMBL/GenBank/DDBJ whole genome shotgun (WGS) entry which is preliminary data.</text>
</comment>
<evidence type="ECO:0000313" key="1">
    <source>
        <dbReference type="EMBL" id="MBB5365945.1"/>
    </source>
</evidence>
<keyword evidence="2" id="KW-1185">Reference proteome</keyword>
<reference evidence="1 2" key="1">
    <citation type="submission" date="2020-08" db="EMBL/GenBank/DDBJ databases">
        <title>Genomic Encyclopedia of Type Strains, Phase IV (KMG-IV): sequencing the most valuable type-strain genomes for metagenomic binning, comparative biology and taxonomic classification.</title>
        <authorList>
            <person name="Goeker M."/>
        </authorList>
    </citation>
    <scope>NUCLEOTIDE SEQUENCE [LARGE SCALE GENOMIC DNA]</scope>
    <source>
        <strain evidence="1 2">DSM 27939</strain>
    </source>
</reference>
<dbReference type="EMBL" id="JACHFL010000024">
    <property type="protein sequence ID" value="MBB5365945.1"/>
    <property type="molecule type" value="Genomic_DNA"/>
</dbReference>
<dbReference type="AlphaFoldDB" id="A0A7W8JZ88"/>
<sequence>MVSFFERRGRVAASPVPLPSESQYGSFRETQKLLATPADAPNYALNPPLFSTLRNGADLSAPPHWGRVVLTV</sequence>
<evidence type="ECO:0000313" key="2">
    <source>
        <dbReference type="Proteomes" id="UP000552709"/>
    </source>
</evidence>
<name>A0A7W8JZ88_9DEIO</name>
<gene>
    <name evidence="1" type="ORF">HNQ08_005071</name>
</gene>
<accession>A0A7W8JZ88</accession>
<organism evidence="1 2">
    <name type="scientific">Deinococcus humi</name>
    <dbReference type="NCBI Taxonomy" id="662880"/>
    <lineage>
        <taxon>Bacteria</taxon>
        <taxon>Thermotogati</taxon>
        <taxon>Deinococcota</taxon>
        <taxon>Deinococci</taxon>
        <taxon>Deinococcales</taxon>
        <taxon>Deinococcaceae</taxon>
        <taxon>Deinococcus</taxon>
    </lineage>
</organism>
<proteinExistence type="predicted"/>